<protein>
    <submittedName>
        <fullName evidence="3">D-alanyl-D-alanine-carboxypeptidase/endopeptidase AmpH</fullName>
        <ecNumber evidence="3">3.4.-.-</ecNumber>
    </submittedName>
</protein>
<dbReference type="Gene3D" id="3.40.710.10">
    <property type="entry name" value="DD-peptidase/beta-lactamase superfamily"/>
    <property type="match status" value="1"/>
</dbReference>
<keyword evidence="3" id="KW-0378">Hydrolase</keyword>
<dbReference type="Pfam" id="PF00144">
    <property type="entry name" value="Beta-lactamase"/>
    <property type="match status" value="1"/>
</dbReference>
<dbReference type="OrthoDB" id="9803467at2"/>
<dbReference type="KEGG" id="ruv:EC9_02680"/>
<dbReference type="PANTHER" id="PTHR46825">
    <property type="entry name" value="D-ALANYL-D-ALANINE-CARBOXYPEPTIDASE/ENDOPEPTIDASE AMPH"/>
    <property type="match status" value="1"/>
</dbReference>
<name>A0A517LU35_9BACT</name>
<dbReference type="InterPro" id="IPR050491">
    <property type="entry name" value="AmpC-like"/>
</dbReference>
<evidence type="ECO:0000313" key="4">
    <source>
        <dbReference type="Proteomes" id="UP000319557"/>
    </source>
</evidence>
<dbReference type="AlphaFoldDB" id="A0A517LU35"/>
<evidence type="ECO:0000259" key="2">
    <source>
        <dbReference type="Pfam" id="PF00144"/>
    </source>
</evidence>
<keyword evidence="3" id="KW-0121">Carboxypeptidase</keyword>
<sequence length="361" mass="38727" precursor="true">MIGQNLFRIVMLLVLASAVVAAPAQADDDVAAIIQRLATPYIESKQAVGLSIGVLKGDQATTQHLGHTRTGGPVPDDDTIYEIASISKVFTGLLLADAVARKQLQLDQAAQELLPEGVTMPAGETRPIQLVDLATHRSGLPRLADNMPSLQTDNPYVDYTTTLAYEFLNSHRLRREPGAAHEYSNLGFALLGSVVADRAQLSYDQLLQQRIAEPLGMADTRVALTASMRDRLAKPHLADGTETANWDFADMPGAGGIRSSLADMLRFAAANLKPESSKLGPAIEIAWQVHRDDSDQGPVMGLGWHVAGDGSTRWHNGQTGGYHSMLMINRRAGAAVVVLSNTASEKIDTLAVQLLQAVAQK</sequence>
<dbReference type="PANTHER" id="PTHR46825:SF9">
    <property type="entry name" value="BETA-LACTAMASE-RELATED DOMAIN-CONTAINING PROTEIN"/>
    <property type="match status" value="1"/>
</dbReference>
<keyword evidence="4" id="KW-1185">Reference proteome</keyword>
<keyword evidence="1" id="KW-0732">Signal</keyword>
<feature type="domain" description="Beta-lactamase-related" evidence="2">
    <location>
        <begin position="35"/>
        <end position="346"/>
    </location>
</feature>
<accession>A0A517LU35</accession>
<feature type="chain" id="PRO_5021946399" evidence="1">
    <location>
        <begin position="27"/>
        <end position="361"/>
    </location>
</feature>
<dbReference type="SUPFAM" id="SSF56601">
    <property type="entry name" value="beta-lactamase/transpeptidase-like"/>
    <property type="match status" value="1"/>
</dbReference>
<gene>
    <name evidence="3" type="primary">ampH</name>
    <name evidence="3" type="ORF">EC9_02680</name>
</gene>
<dbReference type="InterPro" id="IPR001466">
    <property type="entry name" value="Beta-lactam-related"/>
</dbReference>
<keyword evidence="3" id="KW-0645">Protease</keyword>
<dbReference type="EMBL" id="CP036261">
    <property type="protein sequence ID" value="QDS86109.1"/>
    <property type="molecule type" value="Genomic_DNA"/>
</dbReference>
<dbReference type="GO" id="GO:0004180">
    <property type="term" value="F:carboxypeptidase activity"/>
    <property type="evidence" value="ECO:0007669"/>
    <property type="project" value="UniProtKB-KW"/>
</dbReference>
<organism evidence="3 4">
    <name type="scientific">Rosistilla ulvae</name>
    <dbReference type="NCBI Taxonomy" id="1930277"/>
    <lineage>
        <taxon>Bacteria</taxon>
        <taxon>Pseudomonadati</taxon>
        <taxon>Planctomycetota</taxon>
        <taxon>Planctomycetia</taxon>
        <taxon>Pirellulales</taxon>
        <taxon>Pirellulaceae</taxon>
        <taxon>Rosistilla</taxon>
    </lineage>
</organism>
<feature type="signal peptide" evidence="1">
    <location>
        <begin position="1"/>
        <end position="26"/>
    </location>
</feature>
<dbReference type="InterPro" id="IPR012338">
    <property type="entry name" value="Beta-lactam/transpept-like"/>
</dbReference>
<dbReference type="RefSeq" id="WP_145341700.1">
    <property type="nucleotide sequence ID" value="NZ_CP036261.1"/>
</dbReference>
<dbReference type="EC" id="3.4.-.-" evidence="3"/>
<dbReference type="Proteomes" id="UP000319557">
    <property type="component" value="Chromosome"/>
</dbReference>
<reference evidence="3 4" key="1">
    <citation type="submission" date="2019-02" db="EMBL/GenBank/DDBJ databases">
        <title>Deep-cultivation of Planctomycetes and their phenomic and genomic characterization uncovers novel biology.</title>
        <authorList>
            <person name="Wiegand S."/>
            <person name="Jogler M."/>
            <person name="Boedeker C."/>
            <person name="Pinto D."/>
            <person name="Vollmers J."/>
            <person name="Rivas-Marin E."/>
            <person name="Kohn T."/>
            <person name="Peeters S.H."/>
            <person name="Heuer A."/>
            <person name="Rast P."/>
            <person name="Oberbeckmann S."/>
            <person name="Bunk B."/>
            <person name="Jeske O."/>
            <person name="Meyerdierks A."/>
            <person name="Storesund J.E."/>
            <person name="Kallscheuer N."/>
            <person name="Luecker S."/>
            <person name="Lage O.M."/>
            <person name="Pohl T."/>
            <person name="Merkel B.J."/>
            <person name="Hornburger P."/>
            <person name="Mueller R.-W."/>
            <person name="Bruemmer F."/>
            <person name="Labrenz M."/>
            <person name="Spormann A.M."/>
            <person name="Op den Camp H."/>
            <person name="Overmann J."/>
            <person name="Amann R."/>
            <person name="Jetten M.S.M."/>
            <person name="Mascher T."/>
            <person name="Medema M.H."/>
            <person name="Devos D.P."/>
            <person name="Kaster A.-K."/>
            <person name="Ovreas L."/>
            <person name="Rohde M."/>
            <person name="Galperin M.Y."/>
            <person name="Jogler C."/>
        </authorList>
    </citation>
    <scope>NUCLEOTIDE SEQUENCE [LARGE SCALE GENOMIC DNA]</scope>
    <source>
        <strain evidence="3 4">EC9</strain>
    </source>
</reference>
<proteinExistence type="predicted"/>
<evidence type="ECO:0000313" key="3">
    <source>
        <dbReference type="EMBL" id="QDS86109.1"/>
    </source>
</evidence>
<evidence type="ECO:0000256" key="1">
    <source>
        <dbReference type="SAM" id="SignalP"/>
    </source>
</evidence>